<proteinExistence type="predicted"/>
<dbReference type="AlphaFoldDB" id="A0AAN6W8G8"/>
<evidence type="ECO:0000313" key="2">
    <source>
        <dbReference type="Proteomes" id="UP001302321"/>
    </source>
</evidence>
<sequence>MGSIPTLSDISAVHIIFQRHAESVSEIPPNLDYPPLDSLQDLENIVERKVETVQTGVFLPDGLTETGAQTCLDFVRHVPSKLDNVYLLASSPLTRAIESIQGLGPSFQLVGPYHSPRGGPELNSRRPRALETSIYVHPGLMEPLNSPAHIPGTATFRDDDPSRRYVTFLRAKGGKEEDGLVILNEQEVDITRMVWPDDVDHMWQSDKDRIRVVTDIPNLASIETSAREARIWLRDWAAKVLAVHQAHGRPGIPRIVVCTHGGMLNFLTQEWHTDHQQRPSDGRWEFRSPTVLKHLEATVWTFESGTDADAVLKELPRTDSGYYTRTLGQYYRHLGDDRSRTYLDPDGSDVDQKAAHFQSIEDVSTEVCDFGGRWWTTLKILTTWTGLENSQTEEDDLEWDYTRYYDALSGQ</sequence>
<dbReference type="Gene3D" id="3.40.50.1240">
    <property type="entry name" value="Phosphoglycerate mutase-like"/>
    <property type="match status" value="1"/>
</dbReference>
<dbReference type="EMBL" id="MU866169">
    <property type="protein sequence ID" value="KAK4177303.1"/>
    <property type="molecule type" value="Genomic_DNA"/>
</dbReference>
<dbReference type="InterPro" id="IPR029033">
    <property type="entry name" value="His_PPase_superfam"/>
</dbReference>
<keyword evidence="2" id="KW-1185">Reference proteome</keyword>
<evidence type="ECO:0000313" key="1">
    <source>
        <dbReference type="EMBL" id="KAK4177303.1"/>
    </source>
</evidence>
<dbReference type="Proteomes" id="UP001302321">
    <property type="component" value="Unassembled WGS sequence"/>
</dbReference>
<comment type="caution">
    <text evidence="1">The sequence shown here is derived from an EMBL/GenBank/DDBJ whole genome shotgun (WGS) entry which is preliminary data.</text>
</comment>
<reference evidence="1" key="2">
    <citation type="submission" date="2023-05" db="EMBL/GenBank/DDBJ databases">
        <authorList>
            <consortium name="Lawrence Berkeley National Laboratory"/>
            <person name="Steindorff A."/>
            <person name="Hensen N."/>
            <person name="Bonometti L."/>
            <person name="Westerberg I."/>
            <person name="Brannstrom I.O."/>
            <person name="Guillou S."/>
            <person name="Cros-Aarteil S."/>
            <person name="Calhoun S."/>
            <person name="Haridas S."/>
            <person name="Kuo A."/>
            <person name="Mondo S."/>
            <person name="Pangilinan J."/>
            <person name="Riley R."/>
            <person name="Labutti K."/>
            <person name="Andreopoulos B."/>
            <person name="Lipzen A."/>
            <person name="Chen C."/>
            <person name="Yanf M."/>
            <person name="Daum C."/>
            <person name="Ng V."/>
            <person name="Clum A."/>
            <person name="Ohm R."/>
            <person name="Martin F."/>
            <person name="Silar P."/>
            <person name="Natvig D."/>
            <person name="Lalanne C."/>
            <person name="Gautier V."/>
            <person name="Ament-Velasquez S.L."/>
            <person name="Kruys A."/>
            <person name="Hutchinson M.I."/>
            <person name="Powell A.J."/>
            <person name="Barry K."/>
            <person name="Miller A.N."/>
            <person name="Grigoriev I.V."/>
            <person name="Debuchy R."/>
            <person name="Gladieux P."/>
            <person name="Thoren M.H."/>
            <person name="Johannesson H."/>
        </authorList>
    </citation>
    <scope>NUCLEOTIDE SEQUENCE</scope>
    <source>
        <strain evidence="1">CBS 892.96</strain>
    </source>
</reference>
<name>A0AAN6W8G8_9PEZI</name>
<protein>
    <submittedName>
        <fullName evidence="1">Uncharacterized protein</fullName>
    </submittedName>
</protein>
<gene>
    <name evidence="1" type="ORF">QBC36DRAFT_327329</name>
</gene>
<reference evidence="1" key="1">
    <citation type="journal article" date="2023" name="Mol. Phylogenet. Evol.">
        <title>Genome-scale phylogeny and comparative genomics of the fungal order Sordariales.</title>
        <authorList>
            <person name="Hensen N."/>
            <person name="Bonometti L."/>
            <person name="Westerberg I."/>
            <person name="Brannstrom I.O."/>
            <person name="Guillou S."/>
            <person name="Cros-Aarteil S."/>
            <person name="Calhoun S."/>
            <person name="Haridas S."/>
            <person name="Kuo A."/>
            <person name="Mondo S."/>
            <person name="Pangilinan J."/>
            <person name="Riley R."/>
            <person name="LaButti K."/>
            <person name="Andreopoulos B."/>
            <person name="Lipzen A."/>
            <person name="Chen C."/>
            <person name="Yan M."/>
            <person name="Daum C."/>
            <person name="Ng V."/>
            <person name="Clum A."/>
            <person name="Steindorff A."/>
            <person name="Ohm R.A."/>
            <person name="Martin F."/>
            <person name="Silar P."/>
            <person name="Natvig D.O."/>
            <person name="Lalanne C."/>
            <person name="Gautier V."/>
            <person name="Ament-Velasquez S.L."/>
            <person name="Kruys A."/>
            <person name="Hutchinson M.I."/>
            <person name="Powell A.J."/>
            <person name="Barry K."/>
            <person name="Miller A.N."/>
            <person name="Grigoriev I.V."/>
            <person name="Debuchy R."/>
            <person name="Gladieux P."/>
            <person name="Hiltunen Thoren M."/>
            <person name="Johannesson H."/>
        </authorList>
    </citation>
    <scope>NUCLEOTIDE SEQUENCE</scope>
    <source>
        <strain evidence="1">CBS 892.96</strain>
    </source>
</reference>
<accession>A0AAN6W8G8</accession>
<organism evidence="1 2">
    <name type="scientific">Triangularia setosa</name>
    <dbReference type="NCBI Taxonomy" id="2587417"/>
    <lineage>
        <taxon>Eukaryota</taxon>
        <taxon>Fungi</taxon>
        <taxon>Dikarya</taxon>
        <taxon>Ascomycota</taxon>
        <taxon>Pezizomycotina</taxon>
        <taxon>Sordariomycetes</taxon>
        <taxon>Sordariomycetidae</taxon>
        <taxon>Sordariales</taxon>
        <taxon>Podosporaceae</taxon>
        <taxon>Triangularia</taxon>
    </lineage>
</organism>
<dbReference type="SUPFAM" id="SSF53254">
    <property type="entry name" value="Phosphoglycerate mutase-like"/>
    <property type="match status" value="1"/>
</dbReference>